<sequence length="232" mass="26792">MPPQRFYLGGKTCPRVCTPNHWRDDHGIGTIREIDWSLAHRVLGADEVYYGSSRMIELLIGRYDHDFAHSMAGKWRPSREHPFWADMVHQASVVGWRNRSHEAIRQKARHFRSMVAKAAGQLPRDRPGVVHVGVESWSGGTTDAVRHFRNKLEMLDFDPGETRLRWVYGEYFAPEVTTRSDESWAIEETSASYCVGRHCTREPLPHHMLLTPEAKINRGVHWDTASQTPLRR</sequence>
<accession>A0ABU1MT03</accession>
<dbReference type="RefSeq" id="WP_309806644.1">
    <property type="nucleotide sequence ID" value="NZ_JAVDRD010000025.1"/>
</dbReference>
<name>A0ABU1MT03_9SPHN</name>
<reference evidence="1 2" key="1">
    <citation type="submission" date="2023-07" db="EMBL/GenBank/DDBJ databases">
        <title>Sorghum-associated microbial communities from plants grown in Nebraska, USA.</title>
        <authorList>
            <person name="Schachtman D."/>
        </authorList>
    </citation>
    <scope>NUCLEOTIDE SEQUENCE [LARGE SCALE GENOMIC DNA]</scope>
    <source>
        <strain evidence="1 2">DS1027</strain>
    </source>
</reference>
<comment type="caution">
    <text evidence="1">The sequence shown here is derived from an EMBL/GenBank/DDBJ whole genome shotgun (WGS) entry which is preliminary data.</text>
</comment>
<evidence type="ECO:0000313" key="2">
    <source>
        <dbReference type="Proteomes" id="UP001184150"/>
    </source>
</evidence>
<proteinExistence type="predicted"/>
<evidence type="ECO:0000313" key="1">
    <source>
        <dbReference type="EMBL" id="MDR6513379.1"/>
    </source>
</evidence>
<organism evidence="1 2">
    <name type="scientific">Novosphingobium capsulatum</name>
    <dbReference type="NCBI Taxonomy" id="13688"/>
    <lineage>
        <taxon>Bacteria</taxon>
        <taxon>Pseudomonadati</taxon>
        <taxon>Pseudomonadota</taxon>
        <taxon>Alphaproteobacteria</taxon>
        <taxon>Sphingomonadales</taxon>
        <taxon>Sphingomonadaceae</taxon>
        <taxon>Novosphingobium</taxon>
    </lineage>
</organism>
<gene>
    <name evidence="1" type="ORF">J2792_004273</name>
</gene>
<dbReference type="EMBL" id="JAVDRD010000025">
    <property type="protein sequence ID" value="MDR6513379.1"/>
    <property type="molecule type" value="Genomic_DNA"/>
</dbReference>
<keyword evidence="2" id="KW-1185">Reference proteome</keyword>
<protein>
    <submittedName>
        <fullName evidence="1">Uncharacterized protein</fullName>
    </submittedName>
</protein>
<dbReference type="Proteomes" id="UP001184150">
    <property type="component" value="Unassembled WGS sequence"/>
</dbReference>